<dbReference type="Gramene" id="OMERI07G16730.1">
    <property type="protein sequence ID" value="OMERI07G16730.1"/>
    <property type="gene ID" value="OMERI07G16730"/>
</dbReference>
<protein>
    <submittedName>
        <fullName evidence="1">Uncharacterized protein</fullName>
    </submittedName>
</protein>
<dbReference type="HOGENOM" id="CLU_2798098_0_0_1"/>
<dbReference type="AlphaFoldDB" id="A0A0E0EDM7"/>
<sequence length="75" mass="8136">MAASPLIVVQVWVHDLDVCRQEEMVAREDGYRFCHPIAISVSSVSVSGPNKSRTLDSEAATKSSIICMHPATLHG</sequence>
<reference evidence="1" key="2">
    <citation type="submission" date="2018-05" db="EMBL/GenBank/DDBJ databases">
        <title>OmerRS3 (Oryza meridionalis Reference Sequence Version 3).</title>
        <authorList>
            <person name="Zhang J."/>
            <person name="Kudrna D."/>
            <person name="Lee S."/>
            <person name="Talag J."/>
            <person name="Welchert J."/>
            <person name="Wing R.A."/>
        </authorList>
    </citation>
    <scope>NUCLEOTIDE SEQUENCE [LARGE SCALE GENOMIC DNA]</scope>
    <source>
        <strain evidence="1">cv. OR44</strain>
    </source>
</reference>
<organism evidence="1">
    <name type="scientific">Oryza meridionalis</name>
    <dbReference type="NCBI Taxonomy" id="40149"/>
    <lineage>
        <taxon>Eukaryota</taxon>
        <taxon>Viridiplantae</taxon>
        <taxon>Streptophyta</taxon>
        <taxon>Embryophyta</taxon>
        <taxon>Tracheophyta</taxon>
        <taxon>Spermatophyta</taxon>
        <taxon>Magnoliopsida</taxon>
        <taxon>Liliopsida</taxon>
        <taxon>Poales</taxon>
        <taxon>Poaceae</taxon>
        <taxon>BOP clade</taxon>
        <taxon>Oryzoideae</taxon>
        <taxon>Oryzeae</taxon>
        <taxon>Oryzinae</taxon>
        <taxon>Oryza</taxon>
    </lineage>
</organism>
<name>A0A0E0EDM7_9ORYZ</name>
<proteinExistence type="predicted"/>
<keyword evidence="2" id="KW-1185">Reference proteome</keyword>
<accession>A0A0E0EDM7</accession>
<reference evidence="1" key="1">
    <citation type="submission" date="2015-04" db="UniProtKB">
        <authorList>
            <consortium name="EnsemblPlants"/>
        </authorList>
    </citation>
    <scope>IDENTIFICATION</scope>
</reference>
<evidence type="ECO:0000313" key="1">
    <source>
        <dbReference type="EnsemblPlants" id="OMERI07G16730.1"/>
    </source>
</evidence>
<dbReference type="EnsemblPlants" id="OMERI07G16730.1">
    <property type="protein sequence ID" value="OMERI07G16730.1"/>
    <property type="gene ID" value="OMERI07G16730"/>
</dbReference>
<evidence type="ECO:0000313" key="2">
    <source>
        <dbReference type="Proteomes" id="UP000008021"/>
    </source>
</evidence>
<dbReference type="Proteomes" id="UP000008021">
    <property type="component" value="Chromosome 7"/>
</dbReference>